<name>A0A8S0SDU6_OLEEU</name>
<dbReference type="SUPFAM" id="SSF50993">
    <property type="entry name" value="Peptidase/esterase 'gauge' domain"/>
    <property type="match status" value="1"/>
</dbReference>
<keyword evidence="4" id="KW-1185">Reference proteome</keyword>
<reference evidence="3 4" key="1">
    <citation type="submission" date="2019-12" db="EMBL/GenBank/DDBJ databases">
        <authorList>
            <person name="Alioto T."/>
            <person name="Alioto T."/>
            <person name="Gomez Garrido J."/>
        </authorList>
    </citation>
    <scope>NUCLEOTIDE SEQUENCE [LARGE SCALE GENOMIC DNA]</scope>
</reference>
<dbReference type="Gramene" id="OE9A090804T2">
    <property type="protein sequence ID" value="OE9A090804C2"/>
    <property type="gene ID" value="OE9A090804"/>
</dbReference>
<dbReference type="Pfam" id="PF02897">
    <property type="entry name" value="Peptidase_S9_N"/>
    <property type="match status" value="1"/>
</dbReference>
<dbReference type="OrthoDB" id="248387at2759"/>
<gene>
    <name evidence="3" type="ORF">OLEA9_A090804</name>
</gene>
<dbReference type="AlphaFoldDB" id="A0A8S0SDU6"/>
<dbReference type="GO" id="GO:0005829">
    <property type="term" value="C:cytosol"/>
    <property type="evidence" value="ECO:0007669"/>
    <property type="project" value="TreeGrafter"/>
</dbReference>
<evidence type="ECO:0000256" key="1">
    <source>
        <dbReference type="ARBA" id="ARBA00005228"/>
    </source>
</evidence>
<dbReference type="InterPro" id="IPR051543">
    <property type="entry name" value="Serine_Peptidase_S9A"/>
</dbReference>
<accession>A0A8S0SDU6</accession>
<dbReference type="InterPro" id="IPR029058">
    <property type="entry name" value="AB_hydrolase_fold"/>
</dbReference>
<dbReference type="PANTHER" id="PTHR11757:SF19">
    <property type="entry name" value="PROLYL ENDOPEPTIDASE-LIKE"/>
    <property type="match status" value="1"/>
</dbReference>
<dbReference type="EMBL" id="CACTIH010004273">
    <property type="protein sequence ID" value="CAA2990411.1"/>
    <property type="molecule type" value="Genomic_DNA"/>
</dbReference>
<evidence type="ECO:0000313" key="3">
    <source>
        <dbReference type="EMBL" id="CAA2990411.1"/>
    </source>
</evidence>
<comment type="similarity">
    <text evidence="1">Belongs to the peptidase S9A family.</text>
</comment>
<protein>
    <submittedName>
        <fullName evidence="3">Prolyl oligopeptidase family</fullName>
    </submittedName>
</protein>
<organism evidence="3 4">
    <name type="scientific">Olea europaea subsp. europaea</name>
    <dbReference type="NCBI Taxonomy" id="158383"/>
    <lineage>
        <taxon>Eukaryota</taxon>
        <taxon>Viridiplantae</taxon>
        <taxon>Streptophyta</taxon>
        <taxon>Embryophyta</taxon>
        <taxon>Tracheophyta</taxon>
        <taxon>Spermatophyta</taxon>
        <taxon>Magnoliopsida</taxon>
        <taxon>eudicotyledons</taxon>
        <taxon>Gunneridae</taxon>
        <taxon>Pentapetalae</taxon>
        <taxon>asterids</taxon>
        <taxon>lamiids</taxon>
        <taxon>Lamiales</taxon>
        <taxon>Oleaceae</taxon>
        <taxon>Oleeae</taxon>
        <taxon>Olea</taxon>
    </lineage>
</organism>
<evidence type="ECO:0000313" key="4">
    <source>
        <dbReference type="Proteomes" id="UP000594638"/>
    </source>
</evidence>
<dbReference type="Gene3D" id="3.40.50.1820">
    <property type="entry name" value="alpha/beta hydrolase"/>
    <property type="match status" value="1"/>
</dbReference>
<comment type="caution">
    <text evidence="3">The sequence shown here is derived from an EMBL/GenBank/DDBJ whole genome shotgun (WGS) entry which is preliminary data.</text>
</comment>
<dbReference type="GO" id="GO:0004252">
    <property type="term" value="F:serine-type endopeptidase activity"/>
    <property type="evidence" value="ECO:0007669"/>
    <property type="project" value="InterPro"/>
</dbReference>
<evidence type="ECO:0000259" key="2">
    <source>
        <dbReference type="Pfam" id="PF02897"/>
    </source>
</evidence>
<dbReference type="InterPro" id="IPR023302">
    <property type="entry name" value="Pept_S9A_N"/>
</dbReference>
<dbReference type="PANTHER" id="PTHR11757">
    <property type="entry name" value="PROTEASE FAMILY S9A OLIGOPEPTIDASE"/>
    <property type="match status" value="1"/>
</dbReference>
<sequence length="91" mass="10790">MSRDISPSRSPPVAKKVKHEMEKFGDLRVDNYYWLRDDSRTDPEVLSYLQEENAYTEYFMSGPCINPFFSSYYYNRNVIPAGDFLGFISYY</sequence>
<proteinExistence type="inferred from homology"/>
<dbReference type="Proteomes" id="UP000594638">
    <property type="component" value="Unassembled WGS sequence"/>
</dbReference>
<feature type="domain" description="Peptidase S9A N-terminal" evidence="2">
    <location>
        <begin position="11"/>
        <end position="61"/>
    </location>
</feature>